<name>A0ABU0LXF2_9HYPH</name>
<feature type="region of interest" description="Disordered" evidence="1">
    <location>
        <begin position="1"/>
        <end position="23"/>
    </location>
</feature>
<evidence type="ECO:0000313" key="2">
    <source>
        <dbReference type="EMBL" id="MDQ0513383.1"/>
    </source>
</evidence>
<dbReference type="EMBL" id="JAUSVR010000028">
    <property type="protein sequence ID" value="MDQ0513383.1"/>
    <property type="molecule type" value="Genomic_DNA"/>
</dbReference>
<gene>
    <name evidence="2" type="ORF">QOZ99_004305</name>
</gene>
<proteinExistence type="predicted"/>
<organism evidence="2 3">
    <name type="scientific">Ancylobacter amanitiformis</name>
    <dbReference type="NCBI Taxonomy" id="217069"/>
    <lineage>
        <taxon>Bacteria</taxon>
        <taxon>Pseudomonadati</taxon>
        <taxon>Pseudomonadota</taxon>
        <taxon>Alphaproteobacteria</taxon>
        <taxon>Hyphomicrobiales</taxon>
        <taxon>Xanthobacteraceae</taxon>
        <taxon>Ancylobacter</taxon>
    </lineage>
</organism>
<accession>A0ABU0LXF2</accession>
<comment type="caution">
    <text evidence="2">The sequence shown here is derived from an EMBL/GenBank/DDBJ whole genome shotgun (WGS) entry which is preliminary data.</text>
</comment>
<evidence type="ECO:0000256" key="1">
    <source>
        <dbReference type="SAM" id="MobiDB-lite"/>
    </source>
</evidence>
<keyword evidence="3" id="KW-1185">Reference proteome</keyword>
<sequence length="78" mass="8481">MGHFSMEKSAPAGSDLSGNQHHHVDEAIRLGDRILVMRDGVIAAEHRLAPESLPQPRATSWVSPSAIKYHLIDLTGIS</sequence>
<protein>
    <submittedName>
        <fullName evidence="2">ABC-type nitrate/sulfonate/bicarbonate transport system ATPase subunit</fullName>
    </submittedName>
</protein>
<dbReference type="Proteomes" id="UP001235094">
    <property type="component" value="Unassembled WGS sequence"/>
</dbReference>
<reference evidence="2 3" key="1">
    <citation type="submission" date="2023-07" db="EMBL/GenBank/DDBJ databases">
        <title>Genomic Encyclopedia of Type Strains, Phase IV (KMG-IV): sequencing the most valuable type-strain genomes for metagenomic binning, comparative biology and taxonomic classification.</title>
        <authorList>
            <person name="Goeker M."/>
        </authorList>
    </citation>
    <scope>NUCLEOTIDE SEQUENCE [LARGE SCALE GENOMIC DNA]</scope>
    <source>
        <strain evidence="2 3">DSM 15561</strain>
    </source>
</reference>
<dbReference type="RefSeq" id="WP_370876907.1">
    <property type="nucleotide sequence ID" value="NZ_JAUSVR010000028.1"/>
</dbReference>
<evidence type="ECO:0000313" key="3">
    <source>
        <dbReference type="Proteomes" id="UP001235094"/>
    </source>
</evidence>